<feature type="active site" evidence="6">
    <location>
        <position position="216"/>
    </location>
</feature>
<accession>A8S9U8</accession>
<protein>
    <recommendedName>
        <fullName evidence="3">Phosphohexomutase</fullName>
    </recommendedName>
    <alternativeName>
        <fullName evidence="4">Phosphomannose isomerase</fullName>
    </alternativeName>
</protein>
<evidence type="ECO:0000256" key="4">
    <source>
        <dbReference type="ARBA" id="ARBA00030762"/>
    </source>
</evidence>
<dbReference type="GO" id="GO:0005975">
    <property type="term" value="P:carbohydrate metabolic process"/>
    <property type="evidence" value="ECO:0007669"/>
    <property type="project" value="InterPro"/>
</dbReference>
<comment type="caution">
    <text evidence="9">The sequence shown here is derived from an EMBL/GenBank/DDBJ whole genome shotgun (WGS) entry which is preliminary data.</text>
</comment>
<dbReference type="InterPro" id="IPR046457">
    <property type="entry name" value="PMI_typeI_cat"/>
</dbReference>
<keyword evidence="2 5" id="KW-0862">Zinc</keyword>
<dbReference type="EMBL" id="ABED02000023">
    <property type="protein sequence ID" value="EDP22112.1"/>
    <property type="molecule type" value="Genomic_DNA"/>
</dbReference>
<reference evidence="9 10" key="1">
    <citation type="submission" date="2007-09" db="EMBL/GenBank/DDBJ databases">
        <title>Draft genome sequence of Faecalibacterium prausnitzii M21/2.</title>
        <authorList>
            <person name="Sudarsanam P."/>
            <person name="Ley R."/>
            <person name="Guruge J."/>
            <person name="Turnbaugh P.J."/>
            <person name="Mahowald M."/>
            <person name="Liep D."/>
            <person name="Gordon J."/>
        </authorList>
    </citation>
    <scope>NUCLEOTIDE SEQUENCE [LARGE SCALE GENOMIC DNA]</scope>
    <source>
        <strain evidence="9 10">M21/2</strain>
    </source>
</reference>
<name>A8S9U8_9FIRM</name>
<keyword evidence="9" id="KW-0413">Isomerase</keyword>
<organism evidence="9 10">
    <name type="scientific">Faecalibacterium prausnitzii M21/2</name>
    <dbReference type="NCBI Taxonomy" id="411485"/>
    <lineage>
        <taxon>Bacteria</taxon>
        <taxon>Bacillati</taxon>
        <taxon>Bacillota</taxon>
        <taxon>Clostridia</taxon>
        <taxon>Eubacteriales</taxon>
        <taxon>Oscillospiraceae</taxon>
        <taxon>Faecalibacterium</taxon>
    </lineage>
</organism>
<dbReference type="CDD" id="cd07010">
    <property type="entry name" value="cupin_PMI_type_I_N_bac"/>
    <property type="match status" value="1"/>
</dbReference>
<evidence type="ECO:0000256" key="1">
    <source>
        <dbReference type="ARBA" id="ARBA00022723"/>
    </source>
</evidence>
<feature type="domain" description="Mannose-6-phosphate isomerase cupin" evidence="8">
    <location>
        <begin position="255"/>
        <end position="322"/>
    </location>
</feature>
<dbReference type="GO" id="GO:0008270">
    <property type="term" value="F:zinc ion binding"/>
    <property type="evidence" value="ECO:0007669"/>
    <property type="project" value="InterPro"/>
</dbReference>
<comment type="cofactor">
    <cofactor evidence="5">
        <name>Zn(2+)</name>
        <dbReference type="ChEBI" id="CHEBI:29105"/>
    </cofactor>
    <text evidence="5">Binds 1 zinc ion per subunit.</text>
</comment>
<keyword evidence="1 5" id="KW-0479">Metal-binding</keyword>
<evidence type="ECO:0000256" key="6">
    <source>
        <dbReference type="PIRSR" id="PIRSR036894-2"/>
    </source>
</evidence>
<proteinExistence type="predicted"/>
<dbReference type="InterPro" id="IPR049071">
    <property type="entry name" value="MPI_cupin_dom"/>
</dbReference>
<dbReference type="GO" id="GO:0004476">
    <property type="term" value="F:mannose-6-phosphate isomerase activity"/>
    <property type="evidence" value="ECO:0007669"/>
    <property type="project" value="InterPro"/>
</dbReference>
<dbReference type="InterPro" id="IPR011051">
    <property type="entry name" value="RmlC_Cupin_sf"/>
</dbReference>
<evidence type="ECO:0000256" key="5">
    <source>
        <dbReference type="PIRSR" id="PIRSR036894-1"/>
    </source>
</evidence>
<evidence type="ECO:0000259" key="7">
    <source>
        <dbReference type="Pfam" id="PF20511"/>
    </source>
</evidence>
<dbReference type="AlphaFoldDB" id="A8S9U8"/>
<dbReference type="SUPFAM" id="SSF51182">
    <property type="entry name" value="RmlC-like cupins"/>
    <property type="match status" value="1"/>
</dbReference>
<dbReference type="PANTHER" id="PTHR42742">
    <property type="entry name" value="TRANSCRIPTIONAL REPRESSOR MPRA"/>
    <property type="match status" value="1"/>
</dbReference>
<dbReference type="HOGENOM" id="CLU_020529_0_1_9"/>
<feature type="binding site" evidence="5">
    <location>
        <position position="138"/>
    </location>
    <ligand>
        <name>Zn(2+)</name>
        <dbReference type="ChEBI" id="CHEBI:29105"/>
    </ligand>
</feature>
<dbReference type="InterPro" id="IPR014710">
    <property type="entry name" value="RmlC-like_jellyroll"/>
</dbReference>
<evidence type="ECO:0000256" key="2">
    <source>
        <dbReference type="ARBA" id="ARBA00022833"/>
    </source>
</evidence>
<gene>
    <name evidence="9" type="primary">manA</name>
    <name evidence="9" type="ORF">FAEPRAM212_01146</name>
</gene>
<dbReference type="PANTHER" id="PTHR42742:SF3">
    <property type="entry name" value="FRUCTOKINASE"/>
    <property type="match status" value="1"/>
</dbReference>
<evidence type="ECO:0000313" key="9">
    <source>
        <dbReference type="EMBL" id="EDP22112.1"/>
    </source>
</evidence>
<evidence type="ECO:0000313" key="10">
    <source>
        <dbReference type="Proteomes" id="UP000005945"/>
    </source>
</evidence>
<dbReference type="InterPro" id="IPR014628">
    <property type="entry name" value="Man6P_isomerase_Firm_short"/>
</dbReference>
<dbReference type="Proteomes" id="UP000005945">
    <property type="component" value="Unassembled WGS sequence"/>
</dbReference>
<dbReference type="PIRSF" id="PIRSF036894">
    <property type="entry name" value="PMI_Firm_short"/>
    <property type="match status" value="1"/>
</dbReference>
<evidence type="ECO:0000259" key="8">
    <source>
        <dbReference type="Pfam" id="PF21621"/>
    </source>
</evidence>
<feature type="binding site" evidence="5">
    <location>
        <position position="121"/>
    </location>
    <ligand>
        <name>Zn(2+)</name>
        <dbReference type="ChEBI" id="CHEBI:29105"/>
    </ligand>
</feature>
<dbReference type="Pfam" id="PF20511">
    <property type="entry name" value="PMI_typeI_cat"/>
    <property type="match status" value="1"/>
</dbReference>
<evidence type="ECO:0000256" key="3">
    <source>
        <dbReference type="ARBA" id="ARBA00029741"/>
    </source>
</evidence>
<dbReference type="Gene3D" id="2.60.120.10">
    <property type="entry name" value="Jelly Rolls"/>
    <property type="match status" value="2"/>
</dbReference>
<feature type="domain" description="Phosphomannose isomerase type I catalytic" evidence="7">
    <location>
        <begin position="32"/>
        <end position="128"/>
    </location>
</feature>
<dbReference type="Pfam" id="PF21621">
    <property type="entry name" value="MPI_cupin_dom"/>
    <property type="match status" value="1"/>
</dbReference>
<feature type="binding site" evidence="5">
    <location>
        <position position="196"/>
    </location>
    <ligand>
        <name>Zn(2+)</name>
        <dbReference type="ChEBI" id="CHEBI:29105"/>
    </ligand>
</feature>
<reference evidence="9 10" key="2">
    <citation type="submission" date="2007-09" db="EMBL/GenBank/DDBJ databases">
        <authorList>
            <person name="Fulton L."/>
            <person name="Clifton S."/>
            <person name="Fulton B."/>
            <person name="Xu J."/>
            <person name="Minx P."/>
            <person name="Pepin K.H."/>
            <person name="Johnson M."/>
            <person name="Thiruvilangam P."/>
            <person name="Bhonagiri V."/>
            <person name="Nash W.E."/>
            <person name="Mardis E.R."/>
            <person name="Wilson R.K."/>
        </authorList>
    </citation>
    <scope>NUCLEOTIDE SEQUENCE [LARGE SCALE GENOMIC DNA]</scope>
    <source>
        <strain evidence="9 10">M21/2</strain>
    </source>
</reference>
<sequence length="331" mass="37054">MDGAAFCTLFRKNRLLCSISGIFEVYKMKTIQLTPSCKDYLWGGEKLRTEYGIQSELHPLSEAWMLSCHPDGPSYLPDGSTFQQYINTHPGCLGTHCEKFSEFPVLAKLIDAKKDLSIQVHPSNEYALEHEHQYGKTEMWYVLEAEPGASLYYGFTHEISKEEFERRIQDNTLTDALNAVPVHKGDCFFIPSGTLHAIRKGIVVAEIQQNSNVTYRIYDYGRLGADGKPRQLHIPQALDVTLREPPKAQDFHGHLAQCDYFTVDAVEGDFEDVCDETSFTSLLVLEGRGTLTETATGESLPIRKGQSLFLPAGTGAYAVTGTDLKCLRTRV</sequence>
<dbReference type="InterPro" id="IPR051804">
    <property type="entry name" value="Carb_Metab_Reg_Kinase/Isom"/>
</dbReference>